<dbReference type="RefSeq" id="WP_371149751.1">
    <property type="nucleotide sequence ID" value="NZ_JBFSOO010000001.1"/>
</dbReference>
<name>A0ABV4JMV0_9BACT</name>
<reference evidence="1 2" key="1">
    <citation type="submission" date="2024-07" db="EMBL/GenBank/DDBJ databases">
        <title>Active virus-host system and metabolic interactions in a Lokiarchaeon culture.</title>
        <authorList>
            <person name="Ponce Toledo R.I."/>
            <person name="Rodrigues Oliveira T."/>
            <person name="Schleper C."/>
        </authorList>
    </citation>
    <scope>NUCLEOTIDE SEQUENCE [LARGE SCALE GENOMIC DNA]</scope>
    <source>
        <strain evidence="1 2">B35</strain>
    </source>
</reference>
<evidence type="ECO:0000313" key="2">
    <source>
        <dbReference type="Proteomes" id="UP001568358"/>
    </source>
</evidence>
<sequence length="77" mass="8675">MKIRQRPLPTEVIPKNTWVIIQQPTKQIRAMTVEDSEIVDGKHVVKANGYGFTAKRIPVSKIVKTAELNPRNAEHAS</sequence>
<protein>
    <submittedName>
        <fullName evidence="1">Uncharacterized protein</fullName>
    </submittedName>
</protein>
<gene>
    <name evidence="1" type="ORF">AB2Z07_00805</name>
</gene>
<accession>A0ABV4JMV0</accession>
<organism evidence="1 2">
    <name type="scientific">Halodesulfovibrio aestuarii</name>
    <dbReference type="NCBI Taxonomy" id="126333"/>
    <lineage>
        <taxon>Bacteria</taxon>
        <taxon>Pseudomonadati</taxon>
        <taxon>Thermodesulfobacteriota</taxon>
        <taxon>Desulfovibrionia</taxon>
        <taxon>Desulfovibrionales</taxon>
        <taxon>Desulfovibrionaceae</taxon>
        <taxon>Halodesulfovibrio</taxon>
    </lineage>
</organism>
<proteinExistence type="predicted"/>
<keyword evidence="2" id="KW-1185">Reference proteome</keyword>
<evidence type="ECO:0000313" key="1">
    <source>
        <dbReference type="EMBL" id="MEZ6852080.1"/>
    </source>
</evidence>
<comment type="caution">
    <text evidence="1">The sequence shown here is derived from an EMBL/GenBank/DDBJ whole genome shotgun (WGS) entry which is preliminary data.</text>
</comment>
<dbReference type="Proteomes" id="UP001568358">
    <property type="component" value="Unassembled WGS sequence"/>
</dbReference>
<dbReference type="EMBL" id="JBFSOO010000001">
    <property type="protein sequence ID" value="MEZ6852080.1"/>
    <property type="molecule type" value="Genomic_DNA"/>
</dbReference>